<keyword evidence="4" id="KW-0378">Hydrolase</keyword>
<dbReference type="GO" id="GO:0090407">
    <property type="term" value="P:organophosphate biosynthetic process"/>
    <property type="evidence" value="ECO:0007669"/>
    <property type="project" value="UniProtKB-ARBA"/>
</dbReference>
<dbReference type="GO" id="GO:0034654">
    <property type="term" value="P:nucleobase-containing compound biosynthetic process"/>
    <property type="evidence" value="ECO:0007669"/>
    <property type="project" value="UniProtKB-ARBA"/>
</dbReference>
<keyword evidence="6" id="KW-0464">Manganese</keyword>
<evidence type="ECO:0000256" key="1">
    <source>
        <dbReference type="ARBA" id="ARBA00001936"/>
    </source>
</evidence>
<comment type="cofactor">
    <cofactor evidence="1">
        <name>Mn(2+)</name>
        <dbReference type="ChEBI" id="CHEBI:29035"/>
    </cofactor>
</comment>
<evidence type="ECO:0000256" key="2">
    <source>
        <dbReference type="ARBA" id="ARBA00001946"/>
    </source>
</evidence>
<comment type="cofactor">
    <cofactor evidence="2">
        <name>Mg(2+)</name>
        <dbReference type="ChEBI" id="CHEBI:18420"/>
    </cofactor>
</comment>
<evidence type="ECO:0000259" key="7">
    <source>
        <dbReference type="PROSITE" id="PS51462"/>
    </source>
</evidence>
<dbReference type="CDD" id="cd03426">
    <property type="entry name" value="NUDIX_CoAse_Nudt7"/>
    <property type="match status" value="1"/>
</dbReference>
<dbReference type="EMBL" id="KN833772">
    <property type="protein sequence ID" value="KIK20075.1"/>
    <property type="molecule type" value="Genomic_DNA"/>
</dbReference>
<dbReference type="GO" id="GO:0015938">
    <property type="term" value="P:coenzyme A catabolic process"/>
    <property type="evidence" value="ECO:0007669"/>
    <property type="project" value="TreeGrafter"/>
</dbReference>
<reference evidence="8 9" key="1">
    <citation type="submission" date="2014-04" db="EMBL/GenBank/DDBJ databases">
        <authorList>
            <consortium name="DOE Joint Genome Institute"/>
            <person name="Kuo A."/>
            <person name="Kohler A."/>
            <person name="Costa M.D."/>
            <person name="Nagy L.G."/>
            <person name="Floudas D."/>
            <person name="Copeland A."/>
            <person name="Barry K.W."/>
            <person name="Cichocki N."/>
            <person name="Veneault-Fourrey C."/>
            <person name="LaButti K."/>
            <person name="Lindquist E.A."/>
            <person name="Lipzen A."/>
            <person name="Lundell T."/>
            <person name="Morin E."/>
            <person name="Murat C."/>
            <person name="Sun H."/>
            <person name="Tunlid A."/>
            <person name="Henrissat B."/>
            <person name="Grigoriev I.V."/>
            <person name="Hibbett D.S."/>
            <person name="Martin F."/>
            <person name="Nordberg H.P."/>
            <person name="Cantor M.N."/>
            <person name="Hua S.X."/>
        </authorList>
    </citation>
    <scope>NUCLEOTIDE SEQUENCE [LARGE SCALE GENOMIC DNA]</scope>
    <source>
        <strain evidence="8 9">441</strain>
    </source>
</reference>
<accession>A0A0C9Y5T0</accession>
<dbReference type="FunFam" id="3.90.79.10:FF:000036">
    <property type="entry name" value="Nudix hydrolase 11"/>
    <property type="match status" value="1"/>
</dbReference>
<dbReference type="InterPro" id="IPR015797">
    <property type="entry name" value="NUDIX_hydrolase-like_dom_sf"/>
</dbReference>
<dbReference type="Pfam" id="PF00293">
    <property type="entry name" value="NUDIX"/>
    <property type="match status" value="1"/>
</dbReference>
<dbReference type="SUPFAM" id="SSF55811">
    <property type="entry name" value="Nudix"/>
    <property type="match status" value="1"/>
</dbReference>
<sequence>MSSDDSRSATLQSTNFMHYPRPILELFETTLATLKEESRRCIQNLLDYRALRTNARFPRSQSAAVLVPLFVGRAGDVYVILSRRSSSLREYAGDTALPGGKVDPRDVTVEDTARREAFEETGLPQDPERIPLLCVMEPFLAGNQTVVTPVVVLILDKTLQPNLNESEVTSIFARPLSSFLTTDRLSADPSRPYYSYVDRAWSQGGSIRVHSFLTGRETDGVKPVFGLTANILIRVATIGFGHEPAFQVQPPNAPTTAQQIAHALLTPNNPLRVACDRENVD</sequence>
<name>A0A0C9Y5T0_9AGAM</name>
<protein>
    <recommendedName>
        <fullName evidence="7">Nudix hydrolase domain-containing protein</fullName>
    </recommendedName>
</protein>
<dbReference type="OrthoDB" id="10260614at2759"/>
<proteinExistence type="predicted"/>
<organism evidence="8 9">
    <name type="scientific">Pisolithus microcarpus 441</name>
    <dbReference type="NCBI Taxonomy" id="765257"/>
    <lineage>
        <taxon>Eukaryota</taxon>
        <taxon>Fungi</taxon>
        <taxon>Dikarya</taxon>
        <taxon>Basidiomycota</taxon>
        <taxon>Agaricomycotina</taxon>
        <taxon>Agaricomycetes</taxon>
        <taxon>Agaricomycetidae</taxon>
        <taxon>Boletales</taxon>
        <taxon>Sclerodermatineae</taxon>
        <taxon>Pisolithaceae</taxon>
        <taxon>Pisolithus</taxon>
    </lineage>
</organism>
<feature type="non-terminal residue" evidence="8">
    <location>
        <position position="281"/>
    </location>
</feature>
<dbReference type="InterPro" id="IPR000086">
    <property type="entry name" value="NUDIX_hydrolase_dom"/>
</dbReference>
<dbReference type="HOGENOM" id="CLU_040940_2_0_1"/>
<dbReference type="STRING" id="765257.A0A0C9Y5T0"/>
<dbReference type="GO" id="GO:0046872">
    <property type="term" value="F:metal ion binding"/>
    <property type="evidence" value="ECO:0007669"/>
    <property type="project" value="UniProtKB-KW"/>
</dbReference>
<feature type="domain" description="Nudix hydrolase" evidence="7">
    <location>
        <begin position="60"/>
        <end position="199"/>
    </location>
</feature>
<keyword evidence="5" id="KW-0460">Magnesium</keyword>
<dbReference type="AlphaFoldDB" id="A0A0C9Y5T0"/>
<reference evidence="9" key="2">
    <citation type="submission" date="2015-01" db="EMBL/GenBank/DDBJ databases">
        <title>Evolutionary Origins and Diversification of the Mycorrhizal Mutualists.</title>
        <authorList>
            <consortium name="DOE Joint Genome Institute"/>
            <consortium name="Mycorrhizal Genomics Consortium"/>
            <person name="Kohler A."/>
            <person name="Kuo A."/>
            <person name="Nagy L.G."/>
            <person name="Floudas D."/>
            <person name="Copeland A."/>
            <person name="Barry K.W."/>
            <person name="Cichocki N."/>
            <person name="Veneault-Fourrey C."/>
            <person name="LaButti K."/>
            <person name="Lindquist E.A."/>
            <person name="Lipzen A."/>
            <person name="Lundell T."/>
            <person name="Morin E."/>
            <person name="Murat C."/>
            <person name="Riley R."/>
            <person name="Ohm R."/>
            <person name="Sun H."/>
            <person name="Tunlid A."/>
            <person name="Henrissat B."/>
            <person name="Grigoriev I.V."/>
            <person name="Hibbett D.S."/>
            <person name="Martin F."/>
        </authorList>
    </citation>
    <scope>NUCLEOTIDE SEQUENCE [LARGE SCALE GENOMIC DNA]</scope>
    <source>
        <strain evidence="9">441</strain>
    </source>
</reference>
<dbReference type="PANTHER" id="PTHR12992:SF45">
    <property type="entry name" value="NUDIX HYDROLASE DOMAIN-CONTAINING PROTEIN"/>
    <property type="match status" value="1"/>
</dbReference>
<dbReference type="GO" id="GO:0010945">
    <property type="term" value="F:coenzyme A diphosphatase activity"/>
    <property type="evidence" value="ECO:0007669"/>
    <property type="project" value="InterPro"/>
</dbReference>
<evidence type="ECO:0000256" key="6">
    <source>
        <dbReference type="ARBA" id="ARBA00023211"/>
    </source>
</evidence>
<evidence type="ECO:0000256" key="5">
    <source>
        <dbReference type="ARBA" id="ARBA00022842"/>
    </source>
</evidence>
<keyword evidence="3" id="KW-0479">Metal-binding</keyword>
<gene>
    <name evidence="8" type="ORF">PISMIDRAFT_106441</name>
</gene>
<dbReference type="Proteomes" id="UP000054018">
    <property type="component" value="Unassembled WGS sequence"/>
</dbReference>
<dbReference type="GO" id="GO:0008893">
    <property type="term" value="F:guanosine-3',5'-bis(diphosphate) 3'-diphosphatase activity"/>
    <property type="evidence" value="ECO:0007669"/>
    <property type="project" value="UniProtKB-ARBA"/>
</dbReference>
<dbReference type="InterPro" id="IPR045121">
    <property type="entry name" value="CoAse"/>
</dbReference>
<dbReference type="PANTHER" id="PTHR12992">
    <property type="entry name" value="NUDIX HYDROLASE"/>
    <property type="match status" value="1"/>
</dbReference>
<dbReference type="Gene3D" id="3.90.79.10">
    <property type="entry name" value="Nucleoside Triphosphate Pyrophosphohydrolase"/>
    <property type="match status" value="1"/>
</dbReference>
<evidence type="ECO:0000256" key="4">
    <source>
        <dbReference type="ARBA" id="ARBA00022801"/>
    </source>
</evidence>
<evidence type="ECO:0000256" key="3">
    <source>
        <dbReference type="ARBA" id="ARBA00022723"/>
    </source>
</evidence>
<dbReference type="PROSITE" id="PS51462">
    <property type="entry name" value="NUDIX"/>
    <property type="match status" value="1"/>
</dbReference>
<evidence type="ECO:0000313" key="9">
    <source>
        <dbReference type="Proteomes" id="UP000054018"/>
    </source>
</evidence>
<dbReference type="GO" id="GO:0005737">
    <property type="term" value="C:cytoplasm"/>
    <property type="evidence" value="ECO:0007669"/>
    <property type="project" value="UniProtKB-ARBA"/>
</dbReference>
<evidence type="ECO:0000313" key="8">
    <source>
        <dbReference type="EMBL" id="KIK20075.1"/>
    </source>
</evidence>
<keyword evidence="9" id="KW-1185">Reference proteome</keyword>